<dbReference type="InterPro" id="IPR021658">
    <property type="entry name" value="DUF3251"/>
</dbReference>
<keyword evidence="2" id="KW-0732">Signal</keyword>
<feature type="domain" description="DUF3251" evidence="3">
    <location>
        <begin position="25"/>
        <end position="178"/>
    </location>
</feature>
<comment type="caution">
    <text evidence="4">The sequence shown here is derived from an EMBL/GenBank/DDBJ whole genome shotgun (WGS) entry which is preliminary data.</text>
</comment>
<dbReference type="Pfam" id="PF11622">
    <property type="entry name" value="DUF3251"/>
    <property type="match status" value="1"/>
</dbReference>
<feature type="coiled-coil region" evidence="1">
    <location>
        <begin position="29"/>
        <end position="56"/>
    </location>
</feature>
<dbReference type="Gene3D" id="2.60.40.1620">
    <property type="entry name" value="Lipoprotein YajI-like"/>
    <property type="match status" value="1"/>
</dbReference>
<feature type="chain" id="PRO_5015785982" description="DUF3251 domain-containing protein" evidence="2">
    <location>
        <begin position="19"/>
        <end position="189"/>
    </location>
</feature>
<evidence type="ECO:0000256" key="2">
    <source>
        <dbReference type="SAM" id="SignalP"/>
    </source>
</evidence>
<dbReference type="PROSITE" id="PS51257">
    <property type="entry name" value="PROKAR_LIPOPROTEIN"/>
    <property type="match status" value="1"/>
</dbReference>
<dbReference type="Proteomes" id="UP000239181">
    <property type="component" value="Unassembled WGS sequence"/>
</dbReference>
<dbReference type="AlphaFoldDB" id="A0A2S9IHA9"/>
<proteinExistence type="predicted"/>
<name>A0A2S9IHA9_9GAMM</name>
<evidence type="ECO:0000313" key="4">
    <source>
        <dbReference type="EMBL" id="PRD17172.1"/>
    </source>
</evidence>
<gene>
    <name evidence="4" type="ORF">CQW29_00620</name>
</gene>
<dbReference type="RefSeq" id="WP_105590774.1">
    <property type="nucleotide sequence ID" value="NZ_PDET01000001.1"/>
</dbReference>
<dbReference type="OrthoDB" id="6504692at2"/>
<dbReference type="NCBIfam" id="NF008575">
    <property type="entry name" value="PRK11530.1"/>
    <property type="match status" value="1"/>
</dbReference>
<organism evidence="4 5">
    <name type="scientific">Pantoea coffeiphila</name>
    <dbReference type="NCBI Taxonomy" id="1465635"/>
    <lineage>
        <taxon>Bacteria</taxon>
        <taxon>Pseudomonadati</taxon>
        <taxon>Pseudomonadota</taxon>
        <taxon>Gammaproteobacteria</taxon>
        <taxon>Enterobacterales</taxon>
        <taxon>Erwiniaceae</taxon>
        <taxon>Pantoea</taxon>
    </lineage>
</organism>
<keyword evidence="1" id="KW-0175">Coiled coil</keyword>
<evidence type="ECO:0000259" key="3">
    <source>
        <dbReference type="Pfam" id="PF11622"/>
    </source>
</evidence>
<sequence length="189" mass="19844">MTTAYLKLSLIASLLALAGCSSAPSQPQINQLHNEVGKLSKEMRQLTRQASALEQQGHLNSGTAQGAWLLPQANTGVILKSQAGDLKLSLSHVQSEANGARATLDIRATGDATLPSFSAEVEWGELDSATGQPLSISSMSQKIEVASTLLPRSQVSVPLRLSNLSPEQLGYVRVHDVVVTPPAAAVSVP</sequence>
<protein>
    <recommendedName>
        <fullName evidence="3">DUF3251 domain-containing protein</fullName>
    </recommendedName>
</protein>
<dbReference type="EMBL" id="PDET01000001">
    <property type="protein sequence ID" value="PRD17172.1"/>
    <property type="molecule type" value="Genomic_DNA"/>
</dbReference>
<reference evidence="4 5" key="1">
    <citation type="submission" date="2017-10" db="EMBL/GenBank/DDBJ databases">
        <title>Draft genome of two endophytic bacteria isolated from 'guarana' Paullinia cupana (Mart.) Ducke.</title>
        <authorList>
            <person name="Siqueira K.A."/>
            <person name="Liotti R.G."/>
            <person name="Mendes T.A."/>
            <person name="Soares M.A."/>
        </authorList>
    </citation>
    <scope>NUCLEOTIDE SEQUENCE [LARGE SCALE GENOMIC DNA]</scope>
    <source>
        <strain evidence="4 5">342</strain>
    </source>
</reference>
<accession>A0A2S9IHA9</accession>
<dbReference type="InterPro" id="IPR037125">
    <property type="entry name" value="YajI-like_sf"/>
</dbReference>
<evidence type="ECO:0000256" key="1">
    <source>
        <dbReference type="SAM" id="Coils"/>
    </source>
</evidence>
<evidence type="ECO:0000313" key="5">
    <source>
        <dbReference type="Proteomes" id="UP000239181"/>
    </source>
</evidence>
<keyword evidence="5" id="KW-1185">Reference proteome</keyword>
<feature type="signal peptide" evidence="2">
    <location>
        <begin position="1"/>
        <end position="18"/>
    </location>
</feature>